<dbReference type="FunFam" id="4.10.280.10:FF:000017">
    <property type="entry name" value="Transcription factor bHLH66"/>
    <property type="match status" value="1"/>
</dbReference>
<name>A0A8T0WUY7_PANVG</name>
<dbReference type="Proteomes" id="UP000823388">
    <property type="component" value="Chromosome 1N"/>
</dbReference>
<feature type="region of interest" description="Disordered" evidence="7">
    <location>
        <begin position="398"/>
        <end position="422"/>
    </location>
</feature>
<evidence type="ECO:0000256" key="2">
    <source>
        <dbReference type="ARBA" id="ARBA00005510"/>
    </source>
</evidence>
<evidence type="ECO:0000256" key="6">
    <source>
        <dbReference type="ARBA" id="ARBA00023242"/>
    </source>
</evidence>
<dbReference type="Gene3D" id="4.10.280.10">
    <property type="entry name" value="Helix-loop-helix DNA-binding domain"/>
    <property type="match status" value="1"/>
</dbReference>
<feature type="region of interest" description="Disordered" evidence="7">
    <location>
        <begin position="477"/>
        <end position="518"/>
    </location>
</feature>
<organism evidence="9 10">
    <name type="scientific">Panicum virgatum</name>
    <name type="common">Blackwell switchgrass</name>
    <dbReference type="NCBI Taxonomy" id="38727"/>
    <lineage>
        <taxon>Eukaryota</taxon>
        <taxon>Viridiplantae</taxon>
        <taxon>Streptophyta</taxon>
        <taxon>Embryophyta</taxon>
        <taxon>Tracheophyta</taxon>
        <taxon>Spermatophyta</taxon>
        <taxon>Magnoliopsida</taxon>
        <taxon>Liliopsida</taxon>
        <taxon>Poales</taxon>
        <taxon>Poaceae</taxon>
        <taxon>PACMAD clade</taxon>
        <taxon>Panicoideae</taxon>
        <taxon>Panicodae</taxon>
        <taxon>Paniceae</taxon>
        <taxon>Panicinae</taxon>
        <taxon>Panicum</taxon>
        <taxon>Panicum sect. Hiantes</taxon>
    </lineage>
</organism>
<dbReference type="GO" id="GO:0080147">
    <property type="term" value="P:root hair cell development"/>
    <property type="evidence" value="ECO:0007669"/>
    <property type="project" value="UniProtKB-ARBA"/>
</dbReference>
<dbReference type="PANTHER" id="PTHR16223">
    <property type="entry name" value="TRANSCRIPTION FACTOR BHLH83-RELATED"/>
    <property type="match status" value="1"/>
</dbReference>
<proteinExistence type="inferred from homology"/>
<keyword evidence="4" id="KW-0238">DNA-binding</keyword>
<protein>
    <recommendedName>
        <fullName evidence="8">BHLH domain-containing protein</fullName>
    </recommendedName>
</protein>
<dbReference type="GO" id="GO:0000978">
    <property type="term" value="F:RNA polymerase II cis-regulatory region sequence-specific DNA binding"/>
    <property type="evidence" value="ECO:0007669"/>
    <property type="project" value="TreeGrafter"/>
</dbReference>
<reference evidence="9" key="1">
    <citation type="submission" date="2020-05" db="EMBL/GenBank/DDBJ databases">
        <title>WGS assembly of Panicum virgatum.</title>
        <authorList>
            <person name="Lovell J.T."/>
            <person name="Jenkins J."/>
            <person name="Shu S."/>
            <person name="Juenger T.E."/>
            <person name="Schmutz J."/>
        </authorList>
    </citation>
    <scope>NUCLEOTIDE SEQUENCE</scope>
    <source>
        <strain evidence="9">AP13</strain>
    </source>
</reference>
<dbReference type="GO" id="GO:0000981">
    <property type="term" value="F:DNA-binding transcription factor activity, RNA polymerase II-specific"/>
    <property type="evidence" value="ECO:0007669"/>
    <property type="project" value="TreeGrafter"/>
</dbReference>
<gene>
    <name evidence="9" type="ORF">PVAP13_1NG302700</name>
</gene>
<keyword evidence="6" id="KW-0539">Nucleus</keyword>
<feature type="compositionally biased region" description="Low complexity" evidence="7">
    <location>
        <begin position="477"/>
        <end position="488"/>
    </location>
</feature>
<dbReference type="EMBL" id="CM029038">
    <property type="protein sequence ID" value="KAG2651670.1"/>
    <property type="molecule type" value="Genomic_DNA"/>
</dbReference>
<comment type="caution">
    <text evidence="9">The sequence shown here is derived from an EMBL/GenBank/DDBJ whole genome shotgun (WGS) entry which is preliminary data.</text>
</comment>
<evidence type="ECO:0000256" key="4">
    <source>
        <dbReference type="ARBA" id="ARBA00023125"/>
    </source>
</evidence>
<keyword evidence="5" id="KW-0804">Transcription</keyword>
<feature type="domain" description="BHLH" evidence="8">
    <location>
        <begin position="318"/>
        <end position="367"/>
    </location>
</feature>
<feature type="compositionally biased region" description="Low complexity" evidence="7">
    <location>
        <begin position="399"/>
        <end position="413"/>
    </location>
</feature>
<keyword evidence="3" id="KW-0805">Transcription regulation</keyword>
<sequence length="518" mass="54362">MGGFVDPFIPAPAWPQDLVFTGSSWSDSASAPLADSAGTYMGAAPDQDTKFHLQNGSSPVLFNGSAKEMVPPVELHEQFLQAQLQDDVTQGLNFEMDGALMASTLGSVLSTPCAISLADSAPVVCSSNDSSGSEQSGLPQFILGEQPVPVSAAWPSTFTQISSLVGEETSQGFGFGALSNGDLLPEACAADAKKYPQLGNVPSVPVQLHSDAEFNTGKMLSFAPGPRQQNTNFEDLQISQKEFSGLHHLNLSSLVSGQLSSFNATGVAHNPKQSNEASGGKNGLNAAPLMARSEVPNGSGIAGNNGAPKPRVRARRGQATDPHSIAERLRREKISDRMKNLQELVPNSNRTDKASMLDEIIDYVKFLQLQVKVLSMSRLGATEAVVPLLTESQTEVNHSSSGGLLLSPRSGRQQAGGGSLLGQSELRDGAAFEQEVAQLMENNMTTAMQYLQSKGLCLMPIALASAISDQKGASSAAVRPASSAAADEGGAGGEERDATEMLRGLNAFGSAREMRSRA</sequence>
<accession>A0A8T0WUY7</accession>
<evidence type="ECO:0000256" key="1">
    <source>
        <dbReference type="ARBA" id="ARBA00004123"/>
    </source>
</evidence>
<comment type="subcellular location">
    <subcellularLocation>
        <location evidence="1">Nucleus</location>
    </subcellularLocation>
</comment>
<dbReference type="GO" id="GO:0046983">
    <property type="term" value="F:protein dimerization activity"/>
    <property type="evidence" value="ECO:0007669"/>
    <property type="project" value="InterPro"/>
</dbReference>
<dbReference type="InterPro" id="IPR036638">
    <property type="entry name" value="HLH_DNA-bd_sf"/>
</dbReference>
<keyword evidence="10" id="KW-1185">Reference proteome</keyword>
<evidence type="ECO:0000256" key="3">
    <source>
        <dbReference type="ARBA" id="ARBA00023015"/>
    </source>
</evidence>
<dbReference type="InterPro" id="IPR045843">
    <property type="entry name" value="IND-like"/>
</dbReference>
<evidence type="ECO:0000259" key="8">
    <source>
        <dbReference type="PROSITE" id="PS50888"/>
    </source>
</evidence>
<dbReference type="Pfam" id="PF00010">
    <property type="entry name" value="HLH"/>
    <property type="match status" value="1"/>
</dbReference>
<dbReference type="OrthoDB" id="2020857at2759"/>
<dbReference type="SUPFAM" id="SSF47459">
    <property type="entry name" value="HLH, helix-loop-helix DNA-binding domain"/>
    <property type="match status" value="1"/>
</dbReference>
<dbReference type="PANTHER" id="PTHR16223:SF215">
    <property type="entry name" value="OS02G0564700 PROTEIN"/>
    <property type="match status" value="1"/>
</dbReference>
<dbReference type="GO" id="GO:0005634">
    <property type="term" value="C:nucleus"/>
    <property type="evidence" value="ECO:0007669"/>
    <property type="project" value="UniProtKB-SubCell"/>
</dbReference>
<evidence type="ECO:0000256" key="5">
    <source>
        <dbReference type="ARBA" id="ARBA00023163"/>
    </source>
</evidence>
<evidence type="ECO:0000313" key="9">
    <source>
        <dbReference type="EMBL" id="KAG2651670.1"/>
    </source>
</evidence>
<dbReference type="SMART" id="SM00353">
    <property type="entry name" value="HLH"/>
    <property type="match status" value="1"/>
</dbReference>
<dbReference type="AlphaFoldDB" id="A0A8T0WUY7"/>
<feature type="region of interest" description="Disordered" evidence="7">
    <location>
        <begin position="266"/>
        <end position="322"/>
    </location>
</feature>
<evidence type="ECO:0000313" key="10">
    <source>
        <dbReference type="Proteomes" id="UP000823388"/>
    </source>
</evidence>
<dbReference type="PROSITE" id="PS50888">
    <property type="entry name" value="BHLH"/>
    <property type="match status" value="1"/>
</dbReference>
<comment type="similarity">
    <text evidence="2">Belongs to the bHLH protein family.</text>
</comment>
<evidence type="ECO:0000256" key="7">
    <source>
        <dbReference type="SAM" id="MobiDB-lite"/>
    </source>
</evidence>
<dbReference type="InterPro" id="IPR011598">
    <property type="entry name" value="bHLH_dom"/>
</dbReference>